<sequence>MPDLPDFHSARARLRRLKSGLPQQKIARRNGGRAPKSPFLVRGGSSITGGSLPAGRFTRGFSLIFFLALLLLCARWYLGQKLDLSGQVERVLRAQIVPQLEKQLDQKVEFGAVETDWLGRVIVREMVIGRNANLPTGALARAKSVTIHLDLPGLVLRRATFPDAIQSVSLEAPQIYLSRDKNGFNWTKILQSGQGGAATKWQGHISATNGRVYVLDTTIRDASGQPLILDARRIDASSDTFLEAPYRFTASSQTPYLGANALLLPAISARGALQSDAKNGLFTVETQGAPFAPLADFAFPKREITARGGNIGGRVVFTLENGQLAQHGALSLQNLSFFAAQLREPNSGRAVPIDALSGPFEFAGNASGNAFSTPGATFSALGSRFQTSGAISLSGDSPFDFDLQTTALPLAAMRRFLPAAPGLNFSSSAAPLSVHLSGNAAGKARQIASNGVLNAPRARFSDARSGTRGAFPNLKTFFAASATLTPTNQLSDWKFAARGAASGGEIAAPQGEIAVESTLFSARAARFGGLELNYSARDFSLKAPRYGQSRGQLLQVSASAPDAMRPNFSGALRLQGAQTQGIRLAAISPALSRAVKSSGALDVQADFSGLNAAFDLQKVRGAATFSLVSLQLDPAAFPTKNEAGAAPWLQNSDFSLSSLRGRLAFTNGNLQLSRAGAVSSFGALQLDASVPLDNPSAARIALSLPAATVSAARFAPFLHAQNVALEGDWRGRVSLLSRAATGKNGAPRFGLDFDLQSPASTLRGLASGARNGASQRPGAVFLSAPRLRGRAEFAAGESLRWNGVATLDASESRIQSGRLGRIAALPAELSGARAAGVRFSFAARSDAPQNLREMTQRQIAPSQAARSTKNEGAPREISTGTAPLEIIGHLEARSLSAPVPPGFGTGASVGAARRGAILTLREARADLKMGRGGLSVPRFSARYGAGNLAGTARLEGSATHLKMLAQNIDLSSAQRLFAPDSLRTARAAGRGSALVEMAPGQNPRAAIRLPRGAVTLNAAALNLEGKPLPFPVDGARADITLLDSGALKVQNAILWSEGARLLGNATLEPSRWSGNVEVSGARLARFAALPLARGLADAARPDGLLGGTFSFGFDPRNWNNARLQGSVDLKLAQLFGAQINAARAAVSLQNSARGMQISIADLKGEVEDTPFSGSLSADFSHNTWNATFAASKLESGRLTRLRALQNAVGSETREAILAQALPLAGDVGTQIELSGTLKNARGTLSPRAKNGFARLFSGPLRWRGRPLGALRADVEIEGGVARAKTLEVSRPTKNGEEASPLIQITGDLPLDAKSPDLNAQIRVASAPLSFFVEALQQSRDAMRASKASIPFFERAVSYVDALPDGTTGQVALDATLSGAWSAPRLHVSSLTLRDARTRVPAGGFSPPAMLDAAFTFEKGAVAIEKAEFRIKKSLVSSPVSESPNSDEDDDTLLRVEPGGSAVPDGPISLAADIFNANLSQLSPWIPALRTSDGAPLLRGELSEFSFRVGGTTIDPEITGSVQGENLALDNYTLDRLRVSRFEIAKGAARIEPGNLTLVKGAFQSSAAYGQVPWSWSRPGPVMDGPLDVHFPLQTRDFGALVGTFVPALTVADADEFTGSIDVAGTLQAPALSGAITIRGGQFRLDAQKSPLAAGLREVSGTVRFVGGTRLLIDADDPLKGKIVSAGAIVGRPARRIDIAEREPGREIVAAGGPDPKSNLKRLVAAPNSTKNQTPSEPKLAGNFVLRGSVERPAQIDALLDMPLNPALSREERRNNAARLRALLDPAAALSRLKYDLSLGLDGGAYSSPSFGGVNDLSAGVIWKSGARDVQNVRWMIAARGQKNTRGARKTKGGGTLSSFGSLALRRDFGSGIESIARSGARDFSGEADFADFAVAKRIEVSKFPDRRAQVSFDNFASSLTGAGSGVLDGRLVLDNGARQQQAPRDAVRLQNASLAVRSRRTLFGPQFESDFTALPFTVLPRVAEIQSDGATDIQAESEGDISGENNAPLRLGGVLTLVSAEIYGAPAGGEGAALLLSRLPSAPRFDIRLKMGRDVQIVTSSFRAGLEGELVASGSPADPQVLGVLSTRDGQVRFPNARARVEEGRVTISLTRDPETDGLRTRVEIDATARGQAGRYAITLHLRGPLDLSGAKSAQSLQIEVSSNPPLSQSEAFEQLLGTVPNVDEDGNLGSTNRAYASAVLNVLSAPLFSGVEQTLAQTLGLSSVGFEYRFNEPLAVQLTKTLGDRVIVSYRRSLGSGPASSIAAASNGRTPFELRIDYRLRGNYLLGLQTDERQIPSITLQKTQRF</sequence>
<evidence type="ECO:0000313" key="7">
    <source>
        <dbReference type="EMBL" id="PQV62779.1"/>
    </source>
</evidence>
<comment type="subcellular location">
    <subcellularLocation>
        <location evidence="1">Membrane</location>
        <topology evidence="1">Single-pass membrane protein</topology>
    </subcellularLocation>
</comment>
<reference evidence="7 8" key="1">
    <citation type="journal article" date="2018" name="Syst. Appl. Microbiol.">
        <title>Abditibacterium utsteinense sp. nov., the first cultivated member of candidate phylum FBP, isolated from ice-free Antarctic soil samples.</title>
        <authorList>
            <person name="Tahon G."/>
            <person name="Tytgat B."/>
            <person name="Lebbe L."/>
            <person name="Carlier A."/>
            <person name="Willems A."/>
        </authorList>
    </citation>
    <scope>NUCLEOTIDE SEQUENCE [LARGE SCALE GENOMIC DNA]</scope>
    <source>
        <strain evidence="7 8">LMG 29911</strain>
    </source>
</reference>
<dbReference type="GO" id="GO:0005886">
    <property type="term" value="C:plasma membrane"/>
    <property type="evidence" value="ECO:0007669"/>
    <property type="project" value="InterPro"/>
</dbReference>
<keyword evidence="4" id="KW-0472">Membrane</keyword>
<dbReference type="InterPro" id="IPR007452">
    <property type="entry name" value="TamB_C"/>
</dbReference>
<evidence type="ECO:0000256" key="3">
    <source>
        <dbReference type="ARBA" id="ARBA00022989"/>
    </source>
</evidence>
<evidence type="ECO:0000259" key="6">
    <source>
        <dbReference type="Pfam" id="PF04357"/>
    </source>
</evidence>
<dbReference type="InParanoid" id="A0A2S8SPT5"/>
<feature type="compositionally biased region" description="Polar residues" evidence="5">
    <location>
        <begin position="856"/>
        <end position="867"/>
    </location>
</feature>
<protein>
    <recommendedName>
        <fullName evidence="6">Translocation and assembly module TamB C-terminal domain-containing protein</fullName>
    </recommendedName>
</protein>
<evidence type="ECO:0000256" key="1">
    <source>
        <dbReference type="ARBA" id="ARBA00004167"/>
    </source>
</evidence>
<evidence type="ECO:0000256" key="4">
    <source>
        <dbReference type="ARBA" id="ARBA00023136"/>
    </source>
</evidence>
<accession>A0A2S8SPT5</accession>
<evidence type="ECO:0000256" key="2">
    <source>
        <dbReference type="ARBA" id="ARBA00022692"/>
    </source>
</evidence>
<keyword evidence="8" id="KW-1185">Reference proteome</keyword>
<comment type="caution">
    <text evidence="7">The sequence shown here is derived from an EMBL/GenBank/DDBJ whole genome shotgun (WGS) entry which is preliminary data.</text>
</comment>
<dbReference type="Pfam" id="PF04357">
    <property type="entry name" value="TamB"/>
    <property type="match status" value="1"/>
</dbReference>
<name>A0A2S8SPT5_9BACT</name>
<organism evidence="7 8">
    <name type="scientific">Abditibacterium utsteinense</name>
    <dbReference type="NCBI Taxonomy" id="1960156"/>
    <lineage>
        <taxon>Bacteria</taxon>
        <taxon>Pseudomonadati</taxon>
        <taxon>Abditibacteriota</taxon>
        <taxon>Abditibacteriia</taxon>
        <taxon>Abditibacteriales</taxon>
        <taxon>Abditibacteriaceae</taxon>
        <taxon>Abditibacterium</taxon>
    </lineage>
</organism>
<dbReference type="GO" id="GO:0009306">
    <property type="term" value="P:protein secretion"/>
    <property type="evidence" value="ECO:0007669"/>
    <property type="project" value="InterPro"/>
</dbReference>
<feature type="region of interest" description="Disordered" evidence="5">
    <location>
        <begin position="856"/>
        <end position="876"/>
    </location>
</feature>
<keyword evidence="2" id="KW-0812">Transmembrane</keyword>
<evidence type="ECO:0000256" key="5">
    <source>
        <dbReference type="SAM" id="MobiDB-lite"/>
    </source>
</evidence>
<dbReference type="Proteomes" id="UP000237684">
    <property type="component" value="Unassembled WGS sequence"/>
</dbReference>
<proteinExistence type="predicted"/>
<evidence type="ECO:0000313" key="8">
    <source>
        <dbReference type="Proteomes" id="UP000237684"/>
    </source>
</evidence>
<dbReference type="EMBL" id="NIGF01000022">
    <property type="protein sequence ID" value="PQV62779.1"/>
    <property type="molecule type" value="Genomic_DNA"/>
</dbReference>
<dbReference type="OrthoDB" id="536281at2"/>
<gene>
    <name evidence="7" type="ORF">B1R32_12226</name>
</gene>
<dbReference type="RefSeq" id="WP_106381089.1">
    <property type="nucleotide sequence ID" value="NZ_NIGF01000022.1"/>
</dbReference>
<feature type="domain" description="Translocation and assembly module TamB C-terminal" evidence="6">
    <location>
        <begin position="2037"/>
        <end position="2293"/>
    </location>
</feature>
<keyword evidence="3" id="KW-1133">Transmembrane helix</keyword>